<dbReference type="Proteomes" id="UP000504610">
    <property type="component" value="Chromosome 7"/>
</dbReference>
<dbReference type="Gene3D" id="3.80.10.10">
    <property type="entry name" value="Ribonuclease Inhibitor"/>
    <property type="match status" value="1"/>
</dbReference>
<feature type="domain" description="F-box/LRR-repeat protein 15/At3g58940/PEG3-like LRR" evidence="1">
    <location>
        <begin position="13"/>
        <end position="129"/>
    </location>
</feature>
<dbReference type="PANTHER" id="PTHR32153">
    <property type="entry name" value="OJ000223_09.16 PROTEIN"/>
    <property type="match status" value="1"/>
</dbReference>
<evidence type="ECO:0000313" key="3">
    <source>
        <dbReference type="RefSeq" id="XP_018444514.2"/>
    </source>
</evidence>
<sequence length="366" mass="41791">MGEKEKARRLSFVEKLSLNFVISSSIYRFPDFFYRSSSLEKLRVSYILILECTVSWKSLRKLTLSCCCNLKYESVDNILSGSPMLETLGLHYCTGPVRLDLSKSRSLRRLKIRDYKGYPNISGNDRQRLAEIVAPHIHYLKLRSCYKPLTLVDVSCLMEAHLDIFSGHSSSLALNIPFEEKADFLQTGVLKMLAKLQNAERLSFGGSLLQIMSLAELRGVSFPTFKVQTLTLRTRFAQSFIPGITRLLPGLRKLIAVPTHIDDIDIEDSDLDSYLDSQGLNPDQCWRSKYDVFPTSDESDMIVRNEESLWELVVSFVAMVLRNVMTLEMLVVGLNHIDRNFNDAESFEDLLQMLPNKNNVSIVLKR</sequence>
<organism evidence="2 3">
    <name type="scientific">Raphanus sativus</name>
    <name type="common">Radish</name>
    <name type="synonym">Raphanus raphanistrum var. sativus</name>
    <dbReference type="NCBI Taxonomy" id="3726"/>
    <lineage>
        <taxon>Eukaryota</taxon>
        <taxon>Viridiplantae</taxon>
        <taxon>Streptophyta</taxon>
        <taxon>Embryophyta</taxon>
        <taxon>Tracheophyta</taxon>
        <taxon>Spermatophyta</taxon>
        <taxon>Magnoliopsida</taxon>
        <taxon>eudicotyledons</taxon>
        <taxon>Gunneridae</taxon>
        <taxon>Pentapetalae</taxon>
        <taxon>rosids</taxon>
        <taxon>malvids</taxon>
        <taxon>Brassicales</taxon>
        <taxon>Brassicaceae</taxon>
        <taxon>Brassiceae</taxon>
        <taxon>Raphanus</taxon>
    </lineage>
</organism>
<proteinExistence type="predicted"/>
<reference evidence="3" key="2">
    <citation type="submission" date="2025-08" db="UniProtKB">
        <authorList>
            <consortium name="RefSeq"/>
        </authorList>
    </citation>
    <scope>IDENTIFICATION</scope>
    <source>
        <tissue evidence="3">Leaf</tissue>
    </source>
</reference>
<dbReference type="OrthoDB" id="1113416at2759"/>
<gene>
    <name evidence="3" type="primary">LOC108816440</name>
</gene>
<evidence type="ECO:0000313" key="2">
    <source>
        <dbReference type="Proteomes" id="UP000504610"/>
    </source>
</evidence>
<dbReference type="GeneID" id="108816440"/>
<dbReference type="AlphaFoldDB" id="A0A6J0KC02"/>
<dbReference type="KEGG" id="rsz:108816440"/>
<evidence type="ECO:0000259" key="1">
    <source>
        <dbReference type="Pfam" id="PF24758"/>
    </source>
</evidence>
<dbReference type="RefSeq" id="XP_018444514.2">
    <property type="nucleotide sequence ID" value="XM_018589012.2"/>
</dbReference>
<dbReference type="SUPFAM" id="SSF52058">
    <property type="entry name" value="L domain-like"/>
    <property type="match status" value="1"/>
</dbReference>
<dbReference type="InterPro" id="IPR055411">
    <property type="entry name" value="LRR_FXL15/At3g58940/PEG3-like"/>
</dbReference>
<keyword evidence="2" id="KW-1185">Reference proteome</keyword>
<accession>A0A6J0KC02</accession>
<reference evidence="2" key="1">
    <citation type="journal article" date="2019" name="Database">
        <title>The radish genome database (RadishGD): an integrated information resource for radish genomics.</title>
        <authorList>
            <person name="Yu H.J."/>
            <person name="Baek S."/>
            <person name="Lee Y.J."/>
            <person name="Cho A."/>
            <person name="Mun J.H."/>
        </authorList>
    </citation>
    <scope>NUCLEOTIDE SEQUENCE [LARGE SCALE GENOMIC DNA]</scope>
    <source>
        <strain evidence="2">cv. WK10039</strain>
    </source>
</reference>
<name>A0A6J0KC02_RAPSA</name>
<dbReference type="Pfam" id="PF24758">
    <property type="entry name" value="LRR_At5g56370"/>
    <property type="match status" value="1"/>
</dbReference>
<dbReference type="InterPro" id="IPR032675">
    <property type="entry name" value="LRR_dom_sf"/>
</dbReference>
<protein>
    <submittedName>
        <fullName evidence="3">F-box/LRR-repeat protein At5g02700</fullName>
    </submittedName>
</protein>
<dbReference type="InterPro" id="IPR044997">
    <property type="entry name" value="F-box_plant"/>
</dbReference>